<gene>
    <name evidence="5" type="ORF">ACFFP0_10225</name>
</gene>
<name>A0ABV6AF20_9HYPH</name>
<dbReference type="RefSeq" id="WP_377260138.1">
    <property type="nucleotide sequence ID" value="NZ_JBHMAA010000011.1"/>
</dbReference>
<dbReference type="Gene3D" id="1.20.120.530">
    <property type="entry name" value="GntR ligand-binding domain-like"/>
    <property type="match status" value="1"/>
</dbReference>
<evidence type="ECO:0000256" key="3">
    <source>
        <dbReference type="ARBA" id="ARBA00023163"/>
    </source>
</evidence>
<dbReference type="InterPro" id="IPR008920">
    <property type="entry name" value="TF_FadR/GntR_C"/>
</dbReference>
<dbReference type="Pfam" id="PF00392">
    <property type="entry name" value="GntR"/>
    <property type="match status" value="1"/>
</dbReference>
<dbReference type="InterPro" id="IPR036388">
    <property type="entry name" value="WH-like_DNA-bd_sf"/>
</dbReference>
<dbReference type="Gene3D" id="1.10.10.10">
    <property type="entry name" value="Winged helix-like DNA-binding domain superfamily/Winged helix DNA-binding domain"/>
    <property type="match status" value="1"/>
</dbReference>
<dbReference type="PANTHER" id="PTHR43537:SF45">
    <property type="entry name" value="GNTR FAMILY REGULATORY PROTEIN"/>
    <property type="match status" value="1"/>
</dbReference>
<evidence type="ECO:0000313" key="6">
    <source>
        <dbReference type="Proteomes" id="UP001589692"/>
    </source>
</evidence>
<keyword evidence="1" id="KW-0805">Transcription regulation</keyword>
<dbReference type="EMBL" id="JBHMAA010000011">
    <property type="protein sequence ID" value="MFB9949226.1"/>
    <property type="molecule type" value="Genomic_DNA"/>
</dbReference>
<dbReference type="SUPFAM" id="SSF46785">
    <property type="entry name" value="Winged helix' DNA-binding domain"/>
    <property type="match status" value="1"/>
</dbReference>
<dbReference type="SMART" id="SM00895">
    <property type="entry name" value="FCD"/>
    <property type="match status" value="1"/>
</dbReference>
<dbReference type="SMART" id="SM00345">
    <property type="entry name" value="HTH_GNTR"/>
    <property type="match status" value="1"/>
</dbReference>
<accession>A0ABV6AF20</accession>
<dbReference type="SUPFAM" id="SSF48008">
    <property type="entry name" value="GntR ligand-binding domain-like"/>
    <property type="match status" value="1"/>
</dbReference>
<dbReference type="InterPro" id="IPR036390">
    <property type="entry name" value="WH_DNA-bd_sf"/>
</dbReference>
<dbReference type="CDD" id="cd07377">
    <property type="entry name" value="WHTH_GntR"/>
    <property type="match status" value="1"/>
</dbReference>
<evidence type="ECO:0000256" key="2">
    <source>
        <dbReference type="ARBA" id="ARBA00023125"/>
    </source>
</evidence>
<organism evidence="5 6">
    <name type="scientific">Rhizobium puerariae</name>
    <dbReference type="NCBI Taxonomy" id="1585791"/>
    <lineage>
        <taxon>Bacteria</taxon>
        <taxon>Pseudomonadati</taxon>
        <taxon>Pseudomonadota</taxon>
        <taxon>Alphaproteobacteria</taxon>
        <taxon>Hyphomicrobiales</taxon>
        <taxon>Rhizobiaceae</taxon>
        <taxon>Rhizobium/Agrobacterium group</taxon>
        <taxon>Rhizobium</taxon>
    </lineage>
</organism>
<sequence length="241" mass="27570">MDPKETATEANRAQDDSTATMVKVVYDRLLAMINDFEIKPGERVNEVLVARKLGVSRTPLREALNRLAIEGFLTTRPAKGFFCRDLNPEDTFQLYQLRAIIETAGVRLAARSARDEDLTKLRDFLMSTADSKDEPIESLLSYDETFHESIVKMSGNAEMLRVMKNLNQRIRPVRWIDLNRRGRPATQREHQLILTALIERDADKAASLMEQHITRRLDEIDSSIRQIYGHIYVGRPSRATG</sequence>
<keyword evidence="2" id="KW-0238">DNA-binding</keyword>
<protein>
    <submittedName>
        <fullName evidence="5">GntR family transcriptional regulator</fullName>
    </submittedName>
</protein>
<evidence type="ECO:0000259" key="4">
    <source>
        <dbReference type="PROSITE" id="PS50949"/>
    </source>
</evidence>
<feature type="domain" description="HTH gntR-type" evidence="4">
    <location>
        <begin position="19"/>
        <end position="86"/>
    </location>
</feature>
<dbReference type="Pfam" id="PF07729">
    <property type="entry name" value="FCD"/>
    <property type="match status" value="1"/>
</dbReference>
<keyword evidence="3" id="KW-0804">Transcription</keyword>
<dbReference type="InterPro" id="IPR000524">
    <property type="entry name" value="Tscrpt_reg_HTH_GntR"/>
</dbReference>
<dbReference type="PROSITE" id="PS50949">
    <property type="entry name" value="HTH_GNTR"/>
    <property type="match status" value="1"/>
</dbReference>
<evidence type="ECO:0000256" key="1">
    <source>
        <dbReference type="ARBA" id="ARBA00023015"/>
    </source>
</evidence>
<keyword evidence="6" id="KW-1185">Reference proteome</keyword>
<evidence type="ECO:0000313" key="5">
    <source>
        <dbReference type="EMBL" id="MFB9949226.1"/>
    </source>
</evidence>
<dbReference type="InterPro" id="IPR011711">
    <property type="entry name" value="GntR_C"/>
</dbReference>
<dbReference type="PANTHER" id="PTHR43537">
    <property type="entry name" value="TRANSCRIPTIONAL REGULATOR, GNTR FAMILY"/>
    <property type="match status" value="1"/>
</dbReference>
<reference evidence="5 6" key="1">
    <citation type="submission" date="2024-09" db="EMBL/GenBank/DDBJ databases">
        <authorList>
            <person name="Sun Q."/>
            <person name="Mori K."/>
        </authorList>
    </citation>
    <scope>NUCLEOTIDE SEQUENCE [LARGE SCALE GENOMIC DNA]</scope>
    <source>
        <strain evidence="5 6">TBRC 4938</strain>
    </source>
</reference>
<comment type="caution">
    <text evidence="5">The sequence shown here is derived from an EMBL/GenBank/DDBJ whole genome shotgun (WGS) entry which is preliminary data.</text>
</comment>
<proteinExistence type="predicted"/>
<dbReference type="Proteomes" id="UP001589692">
    <property type="component" value="Unassembled WGS sequence"/>
</dbReference>